<dbReference type="SUPFAM" id="SSF55781">
    <property type="entry name" value="GAF domain-like"/>
    <property type="match status" value="1"/>
</dbReference>
<dbReference type="PANTHER" id="PTHR21021">
    <property type="entry name" value="GAF/PUTATIVE CYTOSKELETAL PROTEIN"/>
    <property type="match status" value="1"/>
</dbReference>
<evidence type="ECO:0000259" key="2">
    <source>
        <dbReference type="Pfam" id="PF13185"/>
    </source>
</evidence>
<feature type="domain" description="GAF" evidence="2">
    <location>
        <begin position="61"/>
        <end position="175"/>
    </location>
</feature>
<dbReference type="InterPro" id="IPR003018">
    <property type="entry name" value="GAF"/>
</dbReference>
<dbReference type="AlphaFoldDB" id="A0A9P3M0S4"/>
<dbReference type="Pfam" id="PF13185">
    <property type="entry name" value="GAF_2"/>
    <property type="match status" value="1"/>
</dbReference>
<dbReference type="EMBL" id="BQFW01000013">
    <property type="protein sequence ID" value="GJJ77275.1"/>
    <property type="molecule type" value="Genomic_DNA"/>
</dbReference>
<reference evidence="3" key="1">
    <citation type="submission" date="2021-11" db="EMBL/GenBank/DDBJ databases">
        <authorList>
            <person name="Herlambang A."/>
            <person name="Guo Y."/>
            <person name="Takashima Y."/>
            <person name="Nishizawa T."/>
        </authorList>
    </citation>
    <scope>NUCLEOTIDE SEQUENCE</scope>
    <source>
        <strain evidence="3">E1425</strain>
    </source>
</reference>
<evidence type="ECO:0000256" key="1">
    <source>
        <dbReference type="ARBA" id="ARBA00038454"/>
    </source>
</evidence>
<dbReference type="InterPro" id="IPR051330">
    <property type="entry name" value="Phosphatase_reg/MetRdx"/>
</dbReference>
<evidence type="ECO:0000313" key="4">
    <source>
        <dbReference type="Proteomes" id="UP000827284"/>
    </source>
</evidence>
<dbReference type="InterPro" id="IPR029016">
    <property type="entry name" value="GAF-like_dom_sf"/>
</dbReference>
<comment type="similarity">
    <text evidence="1">Belongs to the free Met sulfoxide reductase family.</text>
</comment>
<dbReference type="Gene3D" id="3.30.450.40">
    <property type="match status" value="1"/>
</dbReference>
<dbReference type="PROSITE" id="PS01320">
    <property type="entry name" value="UPF0067"/>
    <property type="match status" value="1"/>
</dbReference>
<evidence type="ECO:0000313" key="3">
    <source>
        <dbReference type="EMBL" id="GJJ77275.1"/>
    </source>
</evidence>
<dbReference type="FunFam" id="3.30.450.40:FF:000008">
    <property type="entry name" value="GAF domain-containing proteins"/>
    <property type="match status" value="1"/>
</dbReference>
<proteinExistence type="inferred from homology"/>
<dbReference type="GO" id="GO:0005829">
    <property type="term" value="C:cytosol"/>
    <property type="evidence" value="ECO:0007669"/>
    <property type="project" value="TreeGrafter"/>
</dbReference>
<reference evidence="3" key="2">
    <citation type="journal article" date="2022" name="Microbiol. Resour. Announc.">
        <title>Whole-Genome Sequence of Entomortierella parvispora E1425, a Mucoromycotan Fungus Associated with Burkholderiaceae-Related Endosymbiotic Bacteria.</title>
        <authorList>
            <person name="Herlambang A."/>
            <person name="Guo Y."/>
            <person name="Takashima Y."/>
            <person name="Narisawa K."/>
            <person name="Ohta H."/>
            <person name="Nishizawa T."/>
        </authorList>
    </citation>
    <scope>NUCLEOTIDE SEQUENCE</scope>
    <source>
        <strain evidence="3">E1425</strain>
    </source>
</reference>
<keyword evidence="4" id="KW-1185">Reference proteome</keyword>
<accession>A0A9P3M0S4</accession>
<dbReference type="InterPro" id="IPR000614">
    <property type="entry name" value="FRMsr_CS"/>
</dbReference>
<comment type="caution">
    <text evidence="3">The sequence shown here is derived from an EMBL/GenBank/DDBJ whole genome shotgun (WGS) entry which is preliminary data.</text>
</comment>
<dbReference type="GO" id="GO:0033745">
    <property type="term" value="F:L-methionine-(R)-S-oxide reductase activity"/>
    <property type="evidence" value="ECO:0007669"/>
    <property type="project" value="TreeGrafter"/>
</dbReference>
<dbReference type="OrthoDB" id="15735at2759"/>
<sequence length="187" mass="20122">MTPNITASTASDKAEFYQDLELQIQGVVDGQRNWITNLANASALIYHGLRAVTNKPINWAGFYVLDQTTESLATDSTTGQRKDALILGPFQGKVACTNIAFGRGVCGTAAAEKRTLLVKDVHEFPGHIACDSASNSEIVVPLVLNERVIGVLDLDCEVTEGFDEVDQAGLEVVAKILVEACDWRGVV</sequence>
<name>A0A9P3M0S4_9FUNG</name>
<gene>
    <name evidence="3" type="ORF">EMPS_09634</name>
</gene>
<dbReference type="Proteomes" id="UP000827284">
    <property type="component" value="Unassembled WGS sequence"/>
</dbReference>
<protein>
    <submittedName>
        <fullName evidence="3">L-methionine (R)-S-oxide reductase</fullName>
    </submittedName>
</protein>
<organism evidence="3 4">
    <name type="scientific">Entomortierella parvispora</name>
    <dbReference type="NCBI Taxonomy" id="205924"/>
    <lineage>
        <taxon>Eukaryota</taxon>
        <taxon>Fungi</taxon>
        <taxon>Fungi incertae sedis</taxon>
        <taxon>Mucoromycota</taxon>
        <taxon>Mortierellomycotina</taxon>
        <taxon>Mortierellomycetes</taxon>
        <taxon>Mortierellales</taxon>
        <taxon>Mortierellaceae</taxon>
        <taxon>Entomortierella</taxon>
    </lineage>
</organism>
<dbReference type="PANTHER" id="PTHR21021:SF15">
    <property type="entry name" value="FREE METHIONINE-R-SULFOXIDE REDUCTASE"/>
    <property type="match status" value="1"/>
</dbReference>